<dbReference type="InterPro" id="IPR036822">
    <property type="entry name" value="CutC-like_dom_sf"/>
</dbReference>
<organism evidence="3 4">
    <name type="scientific">Mucilaginibacter aquatilis</name>
    <dbReference type="NCBI Taxonomy" id="1517760"/>
    <lineage>
        <taxon>Bacteria</taxon>
        <taxon>Pseudomonadati</taxon>
        <taxon>Bacteroidota</taxon>
        <taxon>Sphingobacteriia</taxon>
        <taxon>Sphingobacteriales</taxon>
        <taxon>Sphingobacteriaceae</taxon>
        <taxon>Mucilaginibacter</taxon>
    </lineage>
</organism>
<dbReference type="SUPFAM" id="SSF110395">
    <property type="entry name" value="CutC-like"/>
    <property type="match status" value="1"/>
</dbReference>
<protein>
    <recommendedName>
        <fullName evidence="2">PF03932 family protein CutC</fullName>
    </recommendedName>
</protein>
<accession>A0A6I4IDZ1</accession>
<evidence type="ECO:0000313" key="4">
    <source>
        <dbReference type="Proteomes" id="UP000434850"/>
    </source>
</evidence>
<dbReference type="OrthoDB" id="9815677at2"/>
<gene>
    <name evidence="2" type="primary">cutC</name>
    <name evidence="3" type="ORF">GO816_11870</name>
</gene>
<dbReference type="AlphaFoldDB" id="A0A6I4IDZ1"/>
<dbReference type="PANTHER" id="PTHR12598:SF0">
    <property type="entry name" value="COPPER HOMEOSTASIS PROTEIN CUTC HOMOLOG"/>
    <property type="match status" value="1"/>
</dbReference>
<dbReference type="HAMAP" id="MF_00795">
    <property type="entry name" value="CutC"/>
    <property type="match status" value="1"/>
</dbReference>
<comment type="similarity">
    <text evidence="1 2">Belongs to the CutC family.</text>
</comment>
<dbReference type="RefSeq" id="WP_157542147.1">
    <property type="nucleotide sequence ID" value="NZ_WQLA01000004.1"/>
</dbReference>
<keyword evidence="2" id="KW-0963">Cytoplasm</keyword>
<evidence type="ECO:0000256" key="1">
    <source>
        <dbReference type="ARBA" id="ARBA00007768"/>
    </source>
</evidence>
<comment type="subcellular location">
    <subcellularLocation>
        <location evidence="2">Cytoplasm</location>
    </subcellularLocation>
</comment>
<dbReference type="Pfam" id="PF03932">
    <property type="entry name" value="CutC"/>
    <property type="match status" value="1"/>
</dbReference>
<comment type="caution">
    <text evidence="3">The sequence shown here is derived from an EMBL/GenBank/DDBJ whole genome shotgun (WGS) entry which is preliminary data.</text>
</comment>
<dbReference type="GO" id="GO:0005507">
    <property type="term" value="F:copper ion binding"/>
    <property type="evidence" value="ECO:0007669"/>
    <property type="project" value="TreeGrafter"/>
</dbReference>
<dbReference type="FunFam" id="3.20.20.380:FF:000001">
    <property type="entry name" value="Copper homeostasis protein CutC"/>
    <property type="match status" value="1"/>
</dbReference>
<comment type="caution">
    <text evidence="2">Once thought to be involved in copper homeostasis, experiments in E.coli have shown this is not the case.</text>
</comment>
<evidence type="ECO:0000256" key="2">
    <source>
        <dbReference type="HAMAP-Rule" id="MF_00795"/>
    </source>
</evidence>
<evidence type="ECO:0000313" key="3">
    <source>
        <dbReference type="EMBL" id="MVN91826.1"/>
    </source>
</evidence>
<sequence>MAKIEICAGSLDSALIAQQGGAYRVELCDNLKEGGTTPSYAQIAMARKLLDIKLYVIIRPRGGDFLYSDLEFEIMRQDIMCCRDIGCDGVVFGLLTSDGQIDQERCLQLKEAAGDMGLTFHRAFDRCKNPLAALEDIIDLGFERILTSGLEEDALTGAPLISNLVKQANGRISIMPGAGVRASNLAELIQLTGAQEYHTTAKVIMEGKMLFRDVKTGSEKDEFFYEQTDLKTVKALVSIARSFN</sequence>
<reference evidence="3 4" key="1">
    <citation type="submission" date="2019-12" db="EMBL/GenBank/DDBJ databases">
        <title>Mucilaginibacter sp. HME9299 genome sequencing and assembly.</title>
        <authorList>
            <person name="Kang H."/>
            <person name="Kim H."/>
            <person name="Joh K."/>
        </authorList>
    </citation>
    <scope>NUCLEOTIDE SEQUENCE [LARGE SCALE GENOMIC DNA]</scope>
    <source>
        <strain evidence="3 4">HME9299</strain>
    </source>
</reference>
<dbReference type="Gene3D" id="3.20.20.380">
    <property type="entry name" value="Copper homeostasis (CutC) domain"/>
    <property type="match status" value="1"/>
</dbReference>
<dbReference type="InterPro" id="IPR005627">
    <property type="entry name" value="CutC-like"/>
</dbReference>
<name>A0A6I4IDZ1_9SPHI</name>
<dbReference type="EMBL" id="WQLA01000004">
    <property type="protein sequence ID" value="MVN91826.1"/>
    <property type="molecule type" value="Genomic_DNA"/>
</dbReference>
<proteinExistence type="inferred from homology"/>
<dbReference type="GO" id="GO:0005737">
    <property type="term" value="C:cytoplasm"/>
    <property type="evidence" value="ECO:0007669"/>
    <property type="project" value="UniProtKB-SubCell"/>
</dbReference>
<dbReference type="PANTHER" id="PTHR12598">
    <property type="entry name" value="COPPER HOMEOSTASIS PROTEIN CUTC"/>
    <property type="match status" value="1"/>
</dbReference>
<dbReference type="Proteomes" id="UP000434850">
    <property type="component" value="Unassembled WGS sequence"/>
</dbReference>
<keyword evidence="4" id="KW-1185">Reference proteome</keyword>